<gene>
    <name evidence="2" type="ORF">PRZ48_001855</name>
</gene>
<dbReference type="Pfam" id="PF11951">
    <property type="entry name" value="Fungal_trans_2"/>
    <property type="match status" value="1"/>
</dbReference>
<dbReference type="PANTHER" id="PTHR38111:SF2">
    <property type="entry name" value="FINGER DOMAIN PROTEIN, PUTATIVE (AFU_ORTHOLOGUE AFUA_1G01560)-RELATED"/>
    <property type="match status" value="1"/>
</dbReference>
<dbReference type="InterPro" id="IPR053178">
    <property type="entry name" value="Osmoadaptation_assoc"/>
</dbReference>
<dbReference type="Proteomes" id="UP001305779">
    <property type="component" value="Unassembled WGS sequence"/>
</dbReference>
<organism evidence="2 3">
    <name type="scientific">Zasmidium cellare</name>
    <name type="common">Wine cellar mold</name>
    <name type="synonym">Racodium cellare</name>
    <dbReference type="NCBI Taxonomy" id="395010"/>
    <lineage>
        <taxon>Eukaryota</taxon>
        <taxon>Fungi</taxon>
        <taxon>Dikarya</taxon>
        <taxon>Ascomycota</taxon>
        <taxon>Pezizomycotina</taxon>
        <taxon>Dothideomycetes</taxon>
        <taxon>Dothideomycetidae</taxon>
        <taxon>Mycosphaerellales</taxon>
        <taxon>Mycosphaerellaceae</taxon>
        <taxon>Zasmidium</taxon>
    </lineage>
</organism>
<dbReference type="PANTHER" id="PTHR38111">
    <property type="entry name" value="ZN(2)-C6 FUNGAL-TYPE DOMAIN-CONTAINING PROTEIN-RELATED"/>
    <property type="match status" value="1"/>
</dbReference>
<name>A0ABR0F337_ZASCE</name>
<evidence type="ECO:0000256" key="1">
    <source>
        <dbReference type="SAM" id="MobiDB-lite"/>
    </source>
</evidence>
<feature type="region of interest" description="Disordered" evidence="1">
    <location>
        <begin position="488"/>
        <end position="516"/>
    </location>
</feature>
<accession>A0ABR0F337</accession>
<sequence length="516" mass="58074">MSASRSASPFPFSLPTTHSSPYPCDPEFVPHWYLNDELMHDCPFNIKTCQGCDGSHSDCVSEDGIGVDQRSEASTSSSRTGVALSYMRSATPSSSIVSFNSSAASRMQLKEEFLRLYFPAGISHNDTDFMFSKFLCRDMLEDQGTSSRLAIDALTFIQIGTAQSDERLIHEAQSRYQAAVRSLNTELTDPNAMYNDGVLSAAYILGFCEVFKPLCPTGRPWQAHHRGLQDLLVARGPDGEYSRFAQLFLYNFRHVAANAGNSGRRKVPIAGKDWKRCAAITDAFMATLSDHILALPEALQRADAAIKRGNPSNLYDSIMELASYERSMQAWLVRWYSSFEKLPYHHENAEKYPYLQRHMKGAPEVFPKVLRFPTFSHASAQGVYWIALLQIKQTMYEVNQAFKLPILPKAEGILVAEANDIAEKLCQSIGWLAQPRFGFCGVLSSRGALPYASRWYSKRMEIQKIAWCQKVAKSLERHNSLGDIYQRSFPQSLNRQQKDDAEDAEFEEDDQPDTPP</sequence>
<evidence type="ECO:0000313" key="3">
    <source>
        <dbReference type="Proteomes" id="UP001305779"/>
    </source>
</evidence>
<dbReference type="EMBL" id="JAXOVC010000001">
    <property type="protein sequence ID" value="KAK4508117.1"/>
    <property type="molecule type" value="Genomic_DNA"/>
</dbReference>
<keyword evidence="3" id="KW-1185">Reference proteome</keyword>
<proteinExistence type="predicted"/>
<evidence type="ECO:0000313" key="2">
    <source>
        <dbReference type="EMBL" id="KAK4508117.1"/>
    </source>
</evidence>
<reference evidence="2 3" key="1">
    <citation type="journal article" date="2023" name="G3 (Bethesda)">
        <title>A chromosome-level genome assembly of Zasmidium syzygii isolated from banana leaves.</title>
        <authorList>
            <person name="van Westerhoven A.C."/>
            <person name="Mehrabi R."/>
            <person name="Talebi R."/>
            <person name="Steentjes M.B.F."/>
            <person name="Corcolon B."/>
            <person name="Chong P.A."/>
            <person name="Kema G.H.J."/>
            <person name="Seidl M.F."/>
        </authorList>
    </citation>
    <scope>NUCLEOTIDE SEQUENCE [LARGE SCALE GENOMIC DNA]</scope>
    <source>
        <strain evidence="2 3">P124</strain>
    </source>
</reference>
<feature type="compositionally biased region" description="Acidic residues" evidence="1">
    <location>
        <begin position="500"/>
        <end position="516"/>
    </location>
</feature>
<comment type="caution">
    <text evidence="2">The sequence shown here is derived from an EMBL/GenBank/DDBJ whole genome shotgun (WGS) entry which is preliminary data.</text>
</comment>
<dbReference type="InterPro" id="IPR021858">
    <property type="entry name" value="Fun_TF"/>
</dbReference>
<protein>
    <submittedName>
        <fullName evidence="2">Uncharacterized protein</fullName>
    </submittedName>
</protein>